<accession>A0A1W1H880</accession>
<dbReference type="InterPro" id="IPR000866">
    <property type="entry name" value="AhpC/TSA"/>
</dbReference>
<name>A0A1W1H880_9BACT</name>
<reference evidence="7 8" key="1">
    <citation type="submission" date="2017-03" db="EMBL/GenBank/DDBJ databases">
        <authorList>
            <person name="Afonso C.L."/>
            <person name="Miller P.J."/>
            <person name="Scott M.A."/>
            <person name="Spackman E."/>
            <person name="Goraichik I."/>
            <person name="Dimitrov K.M."/>
            <person name="Suarez D.L."/>
            <person name="Swayne D.E."/>
        </authorList>
    </citation>
    <scope>NUCLEOTIDE SEQUENCE [LARGE SCALE GENOMIC DNA]</scope>
    <source>
        <strain evidence="7">PRJEB14757</strain>
    </source>
</reference>
<evidence type="ECO:0000256" key="2">
    <source>
        <dbReference type="ARBA" id="ARBA00023002"/>
    </source>
</evidence>
<evidence type="ECO:0000256" key="3">
    <source>
        <dbReference type="ARBA" id="ARBA00032824"/>
    </source>
</evidence>
<dbReference type="EMBL" id="FWEV01000050">
    <property type="protein sequence ID" value="SLM28644.1"/>
    <property type="molecule type" value="Genomic_DNA"/>
</dbReference>
<sequence length="88" mass="9734">MSEELSAGCQRPSSGPAEPEPSITDSSMEEQNKTPEIKKERNIIQVGKKAPDFTAAGFHKNAFVNIKLSEKLGKWVVLCFYPGDFTFV</sequence>
<feature type="compositionally biased region" description="Basic and acidic residues" evidence="5">
    <location>
        <begin position="30"/>
        <end position="41"/>
    </location>
</feature>
<evidence type="ECO:0000256" key="4">
    <source>
        <dbReference type="ARBA" id="ARBA00037420"/>
    </source>
</evidence>
<dbReference type="GO" id="GO:0033554">
    <property type="term" value="P:cellular response to stress"/>
    <property type="evidence" value="ECO:0007669"/>
    <property type="project" value="TreeGrafter"/>
</dbReference>
<dbReference type="Gene3D" id="3.40.30.10">
    <property type="entry name" value="Glutaredoxin"/>
    <property type="match status" value="1"/>
</dbReference>
<evidence type="ECO:0000256" key="5">
    <source>
        <dbReference type="SAM" id="MobiDB-lite"/>
    </source>
</evidence>
<evidence type="ECO:0000313" key="7">
    <source>
        <dbReference type="EMBL" id="SLM28644.1"/>
    </source>
</evidence>
<comment type="similarity">
    <text evidence="1">Belongs to the peroxiredoxin family. AhpC/Prx1 subfamily.</text>
</comment>
<dbReference type="InterPro" id="IPR050217">
    <property type="entry name" value="Peroxiredoxin"/>
</dbReference>
<dbReference type="PANTHER" id="PTHR10681:SF128">
    <property type="entry name" value="THIOREDOXIN-DEPENDENT PEROXIDE REDUCTASE, MITOCHONDRIAL"/>
    <property type="match status" value="1"/>
</dbReference>
<dbReference type="GO" id="GO:0008379">
    <property type="term" value="F:thioredoxin peroxidase activity"/>
    <property type="evidence" value="ECO:0007669"/>
    <property type="project" value="TreeGrafter"/>
</dbReference>
<feature type="region of interest" description="Disordered" evidence="5">
    <location>
        <begin position="1"/>
        <end position="41"/>
    </location>
</feature>
<evidence type="ECO:0000259" key="6">
    <source>
        <dbReference type="Pfam" id="PF00578"/>
    </source>
</evidence>
<dbReference type="AlphaFoldDB" id="A0A1W1H880"/>
<dbReference type="GO" id="GO:0042744">
    <property type="term" value="P:hydrogen peroxide catabolic process"/>
    <property type="evidence" value="ECO:0007669"/>
    <property type="project" value="TreeGrafter"/>
</dbReference>
<dbReference type="SUPFAM" id="SSF52833">
    <property type="entry name" value="Thioredoxin-like"/>
    <property type="match status" value="1"/>
</dbReference>
<dbReference type="Pfam" id="PF00578">
    <property type="entry name" value="AhpC-TSA"/>
    <property type="match status" value="1"/>
</dbReference>
<dbReference type="STRING" id="1246637.MTBBW1_1430016"/>
<dbReference type="GO" id="GO:0005829">
    <property type="term" value="C:cytosol"/>
    <property type="evidence" value="ECO:0007669"/>
    <property type="project" value="TreeGrafter"/>
</dbReference>
<dbReference type="InterPro" id="IPR036249">
    <property type="entry name" value="Thioredoxin-like_sf"/>
</dbReference>
<organism evidence="7 8">
    <name type="scientific">Desulfamplus magnetovallimortis</name>
    <dbReference type="NCBI Taxonomy" id="1246637"/>
    <lineage>
        <taxon>Bacteria</taxon>
        <taxon>Pseudomonadati</taxon>
        <taxon>Thermodesulfobacteriota</taxon>
        <taxon>Desulfobacteria</taxon>
        <taxon>Desulfobacterales</taxon>
        <taxon>Desulfobacteraceae</taxon>
        <taxon>Desulfamplus</taxon>
    </lineage>
</organism>
<comment type="function">
    <text evidence="4">Thiol-specific peroxidase that catalyzes the reduction of hydrogen peroxide and organic hydroperoxides to water and alcohols, respectively. Plays a role in cell protection against oxidative stress by detoxifying peroxides.</text>
</comment>
<protein>
    <recommendedName>
        <fullName evidence="3">Thioredoxin peroxidase</fullName>
    </recommendedName>
</protein>
<dbReference type="GO" id="GO:0006979">
    <property type="term" value="P:response to oxidative stress"/>
    <property type="evidence" value="ECO:0007669"/>
    <property type="project" value="TreeGrafter"/>
</dbReference>
<keyword evidence="8" id="KW-1185">Reference proteome</keyword>
<evidence type="ECO:0000256" key="1">
    <source>
        <dbReference type="ARBA" id="ARBA00009796"/>
    </source>
</evidence>
<evidence type="ECO:0000313" key="8">
    <source>
        <dbReference type="Proteomes" id="UP000191931"/>
    </source>
</evidence>
<dbReference type="Proteomes" id="UP000191931">
    <property type="component" value="Unassembled WGS sequence"/>
</dbReference>
<feature type="domain" description="Alkyl hydroperoxide reductase subunit C/ Thiol specific antioxidant" evidence="6">
    <location>
        <begin position="46"/>
        <end position="88"/>
    </location>
</feature>
<keyword evidence="2" id="KW-0560">Oxidoreductase</keyword>
<dbReference type="PANTHER" id="PTHR10681">
    <property type="entry name" value="THIOREDOXIN PEROXIDASE"/>
    <property type="match status" value="1"/>
</dbReference>
<dbReference type="GO" id="GO:0045454">
    <property type="term" value="P:cell redox homeostasis"/>
    <property type="evidence" value="ECO:0007669"/>
    <property type="project" value="TreeGrafter"/>
</dbReference>
<gene>
    <name evidence="7" type="ORF">MTBBW1_1430016</name>
</gene>
<proteinExistence type="inferred from homology"/>